<gene>
    <name evidence="1" type="ORF">EVAR_68079_1</name>
</gene>
<dbReference type="AlphaFoldDB" id="A0A4C1ZN95"/>
<accession>A0A4C1ZN95</accession>
<evidence type="ECO:0000313" key="1">
    <source>
        <dbReference type="EMBL" id="GBP89370.1"/>
    </source>
</evidence>
<evidence type="ECO:0000313" key="2">
    <source>
        <dbReference type="Proteomes" id="UP000299102"/>
    </source>
</evidence>
<sequence>MRTRYGAPLEERSNIVIFIELAKVVSVELTGGAGGAGGALIDGAAYPARECAGRAGRFVKFRIMILLRPHLTLLASPAPE</sequence>
<protein>
    <submittedName>
        <fullName evidence="1">Uncharacterized protein</fullName>
    </submittedName>
</protein>
<dbReference type="EMBL" id="BGZK01001997">
    <property type="protein sequence ID" value="GBP89370.1"/>
    <property type="molecule type" value="Genomic_DNA"/>
</dbReference>
<dbReference type="Proteomes" id="UP000299102">
    <property type="component" value="Unassembled WGS sequence"/>
</dbReference>
<reference evidence="1 2" key="1">
    <citation type="journal article" date="2019" name="Commun. Biol.">
        <title>The bagworm genome reveals a unique fibroin gene that provides high tensile strength.</title>
        <authorList>
            <person name="Kono N."/>
            <person name="Nakamura H."/>
            <person name="Ohtoshi R."/>
            <person name="Tomita M."/>
            <person name="Numata K."/>
            <person name="Arakawa K."/>
        </authorList>
    </citation>
    <scope>NUCLEOTIDE SEQUENCE [LARGE SCALE GENOMIC DNA]</scope>
</reference>
<comment type="caution">
    <text evidence="1">The sequence shown here is derived from an EMBL/GenBank/DDBJ whole genome shotgun (WGS) entry which is preliminary data.</text>
</comment>
<name>A0A4C1ZN95_EUMVA</name>
<organism evidence="1 2">
    <name type="scientific">Eumeta variegata</name>
    <name type="common">Bagworm moth</name>
    <name type="synonym">Eumeta japonica</name>
    <dbReference type="NCBI Taxonomy" id="151549"/>
    <lineage>
        <taxon>Eukaryota</taxon>
        <taxon>Metazoa</taxon>
        <taxon>Ecdysozoa</taxon>
        <taxon>Arthropoda</taxon>
        <taxon>Hexapoda</taxon>
        <taxon>Insecta</taxon>
        <taxon>Pterygota</taxon>
        <taxon>Neoptera</taxon>
        <taxon>Endopterygota</taxon>
        <taxon>Lepidoptera</taxon>
        <taxon>Glossata</taxon>
        <taxon>Ditrysia</taxon>
        <taxon>Tineoidea</taxon>
        <taxon>Psychidae</taxon>
        <taxon>Oiketicinae</taxon>
        <taxon>Eumeta</taxon>
    </lineage>
</organism>
<proteinExistence type="predicted"/>
<keyword evidence="2" id="KW-1185">Reference proteome</keyword>